<dbReference type="Gene3D" id="3.10.20.580">
    <property type="match status" value="1"/>
</dbReference>
<dbReference type="FunFam" id="3.10.20.580:FF:000001">
    <property type="entry name" value="Ribonuclease J"/>
    <property type="match status" value="1"/>
</dbReference>
<dbReference type="RefSeq" id="WP_117323829.1">
    <property type="nucleotide sequence ID" value="NZ_QVTD01000013.1"/>
</dbReference>
<evidence type="ECO:0000256" key="7">
    <source>
        <dbReference type="ARBA" id="ARBA00022801"/>
    </source>
</evidence>
<protein>
    <recommendedName>
        <fullName evidence="12 13">Ribonuclease J</fullName>
        <shortName evidence="12">RNase J</shortName>
        <ecNumber evidence="12 13">3.1.-.-</ecNumber>
    </recommendedName>
</protein>
<evidence type="ECO:0000256" key="15">
    <source>
        <dbReference type="PIRSR" id="PIRSR004803-2"/>
    </source>
</evidence>
<dbReference type="InterPro" id="IPR030854">
    <property type="entry name" value="RNase_J_bac"/>
</dbReference>
<dbReference type="SMART" id="SM00849">
    <property type="entry name" value="Lactamase_B"/>
    <property type="match status" value="1"/>
</dbReference>
<feature type="binding site" evidence="16">
    <location>
        <position position="91"/>
    </location>
    <ligand>
        <name>Zn(2+)</name>
        <dbReference type="ChEBI" id="CHEBI:29105"/>
        <label>1</label>
        <note>catalytic</note>
    </ligand>
</feature>
<keyword evidence="4 12" id="KW-0540">Nuclease</keyword>
<dbReference type="GO" id="GO:0003723">
    <property type="term" value="F:RNA binding"/>
    <property type="evidence" value="ECO:0007669"/>
    <property type="project" value="UniProtKB-UniRule"/>
</dbReference>
<gene>
    <name evidence="12" type="primary">rnj</name>
    <name evidence="18" type="ORF">D0466_17425</name>
</gene>
<dbReference type="InterPro" id="IPR001279">
    <property type="entry name" value="Metallo-B-lactamas"/>
</dbReference>
<dbReference type="Pfam" id="PF22505">
    <property type="entry name" value="RNase_J_b_CASP"/>
    <property type="match status" value="1"/>
</dbReference>
<evidence type="ECO:0000256" key="11">
    <source>
        <dbReference type="ARBA" id="ARBA00065702"/>
    </source>
</evidence>
<keyword evidence="3 12" id="KW-0698">rRNA processing</keyword>
<dbReference type="EMBL" id="QVTD01000013">
    <property type="protein sequence ID" value="RFU61583.1"/>
    <property type="molecule type" value="Genomic_DNA"/>
</dbReference>
<dbReference type="InterPro" id="IPR011108">
    <property type="entry name" value="RMMBL"/>
</dbReference>
<dbReference type="PANTHER" id="PTHR43694:SF4">
    <property type="entry name" value="RIBONUCLEASE J 2"/>
    <property type="match status" value="1"/>
</dbReference>
<dbReference type="Proteomes" id="UP000262939">
    <property type="component" value="Unassembled WGS sequence"/>
</dbReference>
<keyword evidence="9 12" id="KW-0269">Exonuclease</keyword>
<feature type="binding site" evidence="16">
    <location>
        <position position="458"/>
    </location>
    <ligand>
        <name>Ca(2+)</name>
        <dbReference type="ChEBI" id="CHEBI:29108"/>
    </ligand>
</feature>
<dbReference type="GO" id="GO:0006397">
    <property type="term" value="P:mRNA processing"/>
    <property type="evidence" value="ECO:0007669"/>
    <property type="project" value="UniProtKB-ARBA"/>
</dbReference>
<feature type="binding site" evidence="16">
    <location>
        <position position="66"/>
    </location>
    <ligand>
        <name>Ca(2+)</name>
        <dbReference type="ChEBI" id="CHEBI:29108"/>
    </ligand>
</feature>
<feature type="binding site" evidence="16">
    <location>
        <position position="64"/>
    </location>
    <ligand>
        <name>Ca(2+)</name>
        <dbReference type="ChEBI" id="CHEBI:29108"/>
    </ligand>
</feature>
<dbReference type="InterPro" id="IPR042173">
    <property type="entry name" value="RNase_J_2"/>
</dbReference>
<evidence type="ECO:0000259" key="17">
    <source>
        <dbReference type="SMART" id="SM00849"/>
    </source>
</evidence>
<keyword evidence="8 16" id="KW-0862">Zinc</keyword>
<feature type="binding site" evidence="12 15">
    <location>
        <begin position="379"/>
        <end position="383"/>
    </location>
    <ligand>
        <name>substrate</name>
    </ligand>
</feature>
<evidence type="ECO:0000256" key="8">
    <source>
        <dbReference type="ARBA" id="ARBA00022833"/>
    </source>
</evidence>
<keyword evidence="7 12" id="KW-0378">Hydrolase</keyword>
<keyword evidence="10 12" id="KW-0694">RNA-binding</keyword>
<evidence type="ECO:0000256" key="5">
    <source>
        <dbReference type="ARBA" id="ARBA00022723"/>
    </source>
</evidence>
<evidence type="ECO:0000256" key="9">
    <source>
        <dbReference type="ARBA" id="ARBA00022839"/>
    </source>
</evidence>
<feature type="domain" description="Metallo-beta-lactamase" evidence="17">
    <location>
        <begin position="36"/>
        <end position="231"/>
    </location>
</feature>
<evidence type="ECO:0000313" key="19">
    <source>
        <dbReference type="Proteomes" id="UP000262939"/>
    </source>
</evidence>
<evidence type="ECO:0000256" key="14">
    <source>
        <dbReference type="PIRSR" id="PIRSR004803-1"/>
    </source>
</evidence>
<dbReference type="GO" id="GO:0005737">
    <property type="term" value="C:cytoplasm"/>
    <property type="evidence" value="ECO:0007669"/>
    <property type="project" value="UniProtKB-SubCell"/>
</dbReference>
<dbReference type="GO" id="GO:0006364">
    <property type="term" value="P:rRNA processing"/>
    <property type="evidence" value="ECO:0007669"/>
    <property type="project" value="UniProtKB-UniRule"/>
</dbReference>
<comment type="cofactor">
    <cofactor evidence="16">
        <name>Ca(2+)</name>
        <dbReference type="ChEBI" id="CHEBI:29108"/>
    </cofactor>
    <text evidence="16">Binds 1 Ca(2+) cation per subunit. Seen in 1 crystal structure, it is not clear if it is physiologically important.</text>
</comment>
<keyword evidence="2 12" id="KW-0963">Cytoplasm</keyword>
<keyword evidence="16" id="KW-0106">Calcium</keyword>
<evidence type="ECO:0000256" key="12">
    <source>
        <dbReference type="HAMAP-Rule" id="MF_01491"/>
    </source>
</evidence>
<evidence type="ECO:0000256" key="4">
    <source>
        <dbReference type="ARBA" id="ARBA00022722"/>
    </source>
</evidence>
<feature type="binding site" evidence="15">
    <location>
        <begin position="248"/>
        <end position="250"/>
    </location>
    <ligand>
        <name>substrate</name>
    </ligand>
</feature>
<dbReference type="CDD" id="cd07714">
    <property type="entry name" value="RNaseJ_MBL-fold"/>
    <property type="match status" value="1"/>
</dbReference>
<reference evidence="18 19" key="1">
    <citation type="submission" date="2018-08" db="EMBL/GenBank/DDBJ databases">
        <title>Bacillus chawlae sp. nov., Bacillus glennii sp. nov., and Bacillus saganii sp. nov. Isolated from the Vehicle Assembly Building at Kennedy Space Center where the Viking Spacecraft were Assembled.</title>
        <authorList>
            <person name="Seuylemezian A."/>
            <person name="Vaishampayan P."/>
        </authorList>
    </citation>
    <scope>NUCLEOTIDE SEQUENCE [LARGE SCALE GENOMIC DNA]</scope>
    <source>
        <strain evidence="18 19">V44-8</strain>
    </source>
</reference>
<dbReference type="Pfam" id="PF17770">
    <property type="entry name" value="RNase_J_C"/>
    <property type="match status" value="1"/>
</dbReference>
<feature type="active site" description="Proton donor" evidence="14">
    <location>
        <position position="211"/>
    </location>
</feature>
<evidence type="ECO:0000256" key="2">
    <source>
        <dbReference type="ARBA" id="ARBA00022490"/>
    </source>
</evidence>
<feature type="binding site" evidence="16">
    <location>
        <position position="94"/>
    </location>
    <ligand>
        <name>Zn(2+)</name>
        <dbReference type="ChEBI" id="CHEBI:29105"/>
        <label>1</label>
        <note>catalytic</note>
    </ligand>
</feature>
<keyword evidence="6 12" id="KW-0255">Endonuclease</keyword>
<evidence type="ECO:0000256" key="3">
    <source>
        <dbReference type="ARBA" id="ARBA00022552"/>
    </source>
</evidence>
<evidence type="ECO:0000256" key="10">
    <source>
        <dbReference type="ARBA" id="ARBA00022884"/>
    </source>
</evidence>
<name>A0A372L8A2_9BACI</name>
<dbReference type="InterPro" id="IPR041636">
    <property type="entry name" value="RNase_J_C"/>
</dbReference>
<dbReference type="Pfam" id="PF00753">
    <property type="entry name" value="Lactamase_B"/>
    <property type="match status" value="1"/>
</dbReference>
<comment type="similarity">
    <text evidence="12 13">Belongs to the metallo-beta-lactamase superfamily. RNA-metabolizing metallo-beta-lactamase-like family. Bacterial RNase J subfamily.</text>
</comment>
<comment type="cofactor">
    <cofactor evidence="13 16">
        <name>Zn(2+)</name>
        <dbReference type="ChEBI" id="CHEBI:29105"/>
    </cofactor>
    <text evidence="13 16">Binds 2 Zn(2+) ions per subunit. It is not clear if Zn(2+) or Mg(2+) is physiologically important.</text>
</comment>
<dbReference type="InterPro" id="IPR036866">
    <property type="entry name" value="RibonucZ/Hydroxyglut_hydro"/>
</dbReference>
<comment type="subunit">
    <text evidence="12">Homodimer, may be a subunit of the RNA degradosome.</text>
</comment>
<comment type="caution">
    <text evidence="18">The sequence shown here is derived from an EMBL/GenBank/DDBJ whole genome shotgun (WGS) entry which is preliminary data.</text>
</comment>
<dbReference type="GO" id="GO:0004534">
    <property type="term" value="F:5'-3' RNA exonuclease activity"/>
    <property type="evidence" value="ECO:0007669"/>
    <property type="project" value="UniProtKB-UniRule"/>
</dbReference>
<feature type="binding site" evidence="16">
    <location>
        <position position="93"/>
    </location>
    <ligand>
        <name>Zn(2+)</name>
        <dbReference type="ChEBI" id="CHEBI:29105"/>
        <label>1</label>
        <note>catalytic</note>
    </ligand>
</feature>
<dbReference type="AlphaFoldDB" id="A0A372L8A2"/>
<dbReference type="PIRSF" id="PIRSF004803">
    <property type="entry name" value="RnjA"/>
    <property type="match status" value="1"/>
</dbReference>
<dbReference type="PANTHER" id="PTHR43694">
    <property type="entry name" value="RIBONUCLEASE J"/>
    <property type="match status" value="1"/>
</dbReference>
<organism evidence="18 19">
    <name type="scientific">Peribacillus glennii</name>
    <dbReference type="NCBI Taxonomy" id="2303991"/>
    <lineage>
        <taxon>Bacteria</taxon>
        <taxon>Bacillati</taxon>
        <taxon>Bacillota</taxon>
        <taxon>Bacilli</taxon>
        <taxon>Bacillales</taxon>
        <taxon>Bacillaceae</taxon>
        <taxon>Peribacillus</taxon>
    </lineage>
</organism>
<dbReference type="GO" id="GO:0004521">
    <property type="term" value="F:RNA endonuclease activity"/>
    <property type="evidence" value="ECO:0007669"/>
    <property type="project" value="UniProtKB-UniRule"/>
</dbReference>
<feature type="binding site" evidence="16">
    <location>
        <position position="157"/>
    </location>
    <ligand>
        <name>Zn(2+)</name>
        <dbReference type="ChEBI" id="CHEBI:29105"/>
        <label>1</label>
        <note>catalytic</note>
    </ligand>
</feature>
<dbReference type="Gene3D" id="3.40.50.10710">
    <property type="entry name" value="Metallo-hydrolase/oxidoreductase"/>
    <property type="match status" value="1"/>
</dbReference>
<comment type="subunit">
    <text evidence="11">Unclear whether it forms homodimers or belongs to a larger complex. According to probably does not form homodimers, while shows homodimer formation. Both reports show RNase J1 and J2 interaction, probably as a heterotetramer shows it is a component of a possible RNA degradosome complex composed of rny, rnjA, rnjB, pnp, pfkA and eno, while finds no evidence of an RNA degradosome complex.</text>
</comment>
<comment type="subcellular location">
    <subcellularLocation>
        <location evidence="1 12 13">Cytoplasm</location>
    </subcellularLocation>
</comment>
<dbReference type="InterPro" id="IPR001587">
    <property type="entry name" value="RNase_J_CS"/>
</dbReference>
<feature type="active site" description="Proton acceptor" evidence="14">
    <location>
        <position position="383"/>
    </location>
</feature>
<feature type="binding site" evidence="16">
    <location>
        <position position="405"/>
    </location>
    <ligand>
        <name>Zn(2+)</name>
        <dbReference type="ChEBI" id="CHEBI:29105"/>
        <label>1</label>
        <note>catalytic</note>
    </ligand>
</feature>
<feature type="binding site" evidence="16">
    <location>
        <position position="179"/>
    </location>
    <ligand>
        <name>Zn(2+)</name>
        <dbReference type="ChEBI" id="CHEBI:29105"/>
        <label>1</label>
        <note>catalytic</note>
    </ligand>
</feature>
<dbReference type="Pfam" id="PF07521">
    <property type="entry name" value="RMMBL"/>
    <property type="match status" value="1"/>
</dbReference>
<evidence type="ECO:0000256" key="13">
    <source>
        <dbReference type="PIRNR" id="PIRNR004803"/>
    </source>
</evidence>
<dbReference type="PROSITE" id="PS01292">
    <property type="entry name" value="UPF0036"/>
    <property type="match status" value="1"/>
</dbReference>
<dbReference type="NCBIfam" id="TIGR00649">
    <property type="entry name" value="MG423"/>
    <property type="match status" value="1"/>
</dbReference>
<proteinExistence type="inferred from homology"/>
<dbReference type="InterPro" id="IPR004613">
    <property type="entry name" value="RNase_J"/>
</dbReference>
<dbReference type="OrthoDB" id="9758375at2"/>
<evidence type="ECO:0000256" key="6">
    <source>
        <dbReference type="ARBA" id="ARBA00022759"/>
    </source>
</evidence>
<sequence length="570" mass="62817">MVTTIVLYGFFKEDILLPKDNNSIKIIPLGGQGELGKNMYAAEVYGDIFVMDAGLMFPEEEMLGIDAVIPDITYLMENRERVQGIFLSHGHEDHMGALAYILRYLNVPVYGTRLTTQLAKAKLLEDNYKASAEFIEVDPHDRLSFSKADVSFFRTNHSIPDSVGIVIHTAEGAIVYTGDFKFDQAAVDLYKPDIGTMAKIGEQGVLCLLSDSAGAENPGYTPSEAIVAKDMADAFYNASGRIIVVCFASNLNRIQHVFNAAALTRRKVAVAGKSLERVYETALTTGYLKVDEDIIIPISEINQYPDDEIVILSTGHQGEPITALQKMAKQTHKQVHIKAGDTVLIAASPLKGGEVILYKTIDLVYRAGAHVVSGRYRVHVSGHGSQEELKMMINLMKPKYLIPVHGEYRHLTAHAKVGVSANLAKENIMIAEKGDVIEIKNDKIRISGKVPAGNILIDGSGVGDVGNIVLRDRRLLSQDGILIVVVTLNRRDKSIAAGPEIISRGFVYVRESEKLMDESASQVTEIVKKAASGPAFDWSTLKQDIRDSLNQYLFEKTKRRPMIMPIIMEI</sequence>
<evidence type="ECO:0000256" key="16">
    <source>
        <dbReference type="PIRSR" id="PIRSR004803-3"/>
    </source>
</evidence>
<keyword evidence="5 13" id="KW-0479">Metal-binding</keyword>
<evidence type="ECO:0000256" key="1">
    <source>
        <dbReference type="ARBA" id="ARBA00004496"/>
    </source>
</evidence>
<feature type="binding site" evidence="16">
    <location>
        <position position="89"/>
    </location>
    <ligand>
        <name>Zn(2+)</name>
        <dbReference type="ChEBI" id="CHEBI:29105"/>
        <label>1</label>
        <note>catalytic</note>
    </ligand>
</feature>
<keyword evidence="19" id="KW-1185">Reference proteome</keyword>
<dbReference type="GO" id="GO:0008270">
    <property type="term" value="F:zinc ion binding"/>
    <property type="evidence" value="ECO:0007669"/>
    <property type="project" value="InterPro"/>
</dbReference>
<dbReference type="EC" id="3.1.-.-" evidence="12 13"/>
<accession>A0A372L8A2</accession>
<dbReference type="HAMAP" id="MF_01491">
    <property type="entry name" value="RNase_J_bact"/>
    <property type="match status" value="1"/>
</dbReference>
<comment type="function">
    <text evidence="12">An RNase that has 5'-3' exonuclease and possibly endonuclease activity. Involved in maturation of rRNA and in some organisms also mRNA maturation and/or decay.</text>
</comment>
<evidence type="ECO:0000313" key="18">
    <source>
        <dbReference type="EMBL" id="RFU61583.1"/>
    </source>
</evidence>
<dbReference type="InterPro" id="IPR055132">
    <property type="entry name" value="RNase_J_b_CASP"/>
</dbReference>
<dbReference type="SUPFAM" id="SSF56281">
    <property type="entry name" value="Metallo-hydrolase/oxidoreductase"/>
    <property type="match status" value="1"/>
</dbReference>
<dbReference type="Gene3D" id="3.60.15.10">
    <property type="entry name" value="Ribonuclease Z/Hydroxyacylglutathione hydrolase-like"/>
    <property type="match status" value="1"/>
</dbReference>